<dbReference type="Gene3D" id="3.40.50.150">
    <property type="entry name" value="Vaccinia Virus protein VP39"/>
    <property type="match status" value="1"/>
</dbReference>
<evidence type="ECO:0000313" key="2">
    <source>
        <dbReference type="Proteomes" id="UP000182510"/>
    </source>
</evidence>
<organism evidence="1 2">
    <name type="scientific">Christiangramia salexigens</name>
    <dbReference type="NCBI Taxonomy" id="1913577"/>
    <lineage>
        <taxon>Bacteria</taxon>
        <taxon>Pseudomonadati</taxon>
        <taxon>Bacteroidota</taxon>
        <taxon>Flavobacteriia</taxon>
        <taxon>Flavobacteriales</taxon>
        <taxon>Flavobacteriaceae</taxon>
        <taxon>Christiangramia</taxon>
    </lineage>
</organism>
<dbReference type="SUPFAM" id="SSF53335">
    <property type="entry name" value="S-adenosyl-L-methionine-dependent methyltransferases"/>
    <property type="match status" value="1"/>
</dbReference>
<dbReference type="OrthoDB" id="9765084at2"/>
<dbReference type="Proteomes" id="UP000182510">
    <property type="component" value="Chromosome"/>
</dbReference>
<accession>A0A1L3J4T3</accession>
<protein>
    <recommendedName>
        <fullName evidence="3">Methyltransferase domain-containing protein</fullName>
    </recommendedName>
</protein>
<proteinExistence type="predicted"/>
<evidence type="ECO:0008006" key="3">
    <source>
        <dbReference type="Google" id="ProtNLM"/>
    </source>
</evidence>
<reference evidence="1 2" key="1">
    <citation type="submission" date="2016-11" db="EMBL/GenBank/DDBJ databases">
        <title>Gramella sp. LPB0144 isolated from marine environment.</title>
        <authorList>
            <person name="Kim E."/>
            <person name="Yi H."/>
        </authorList>
    </citation>
    <scope>NUCLEOTIDE SEQUENCE [LARGE SCALE GENOMIC DNA]</scope>
    <source>
        <strain evidence="1 2">LPB0144</strain>
    </source>
</reference>
<dbReference type="AlphaFoldDB" id="A0A1L3J4T3"/>
<dbReference type="EMBL" id="CP018153">
    <property type="protein sequence ID" value="APG60122.1"/>
    <property type="molecule type" value="Genomic_DNA"/>
</dbReference>
<evidence type="ECO:0000313" key="1">
    <source>
        <dbReference type="EMBL" id="APG60122.1"/>
    </source>
</evidence>
<name>A0A1L3J4T3_9FLAO</name>
<keyword evidence="2" id="KW-1185">Reference proteome</keyword>
<gene>
    <name evidence="1" type="ORF">LPB144_06695</name>
</gene>
<dbReference type="CDD" id="cd02440">
    <property type="entry name" value="AdoMet_MTases"/>
    <property type="match status" value="1"/>
</dbReference>
<dbReference type="RefSeq" id="WP_072552770.1">
    <property type="nucleotide sequence ID" value="NZ_CP018153.1"/>
</dbReference>
<dbReference type="STRING" id="1913577.LPB144_06695"/>
<dbReference type="KEGG" id="grl:LPB144_06695"/>
<sequence length="436" mass="51204">MEKSLNEILEKPFSFDKIGRVIIESDKVLRVINDRTHIELYEKIINSTFVEELFSKGLIRTRVSYQDRNCLILEHKKIPFILHPNEYTNEMFWEAAIMYIQLCQMLYEKFGAVTIDAHPWNLSYDGPNPVFFDFSSITYGKNISNNWMLEFEKYMAIPIKLSSFSKKTYGFSLEYRKEHNQGFGLKLMEKRWYSQFFNRSFRKIFQDNSADVVYPKLLKWLLKNKPVTSKIEYWFNYNQSHNAKPEIPKTEKQKFVYNILSNQKPEKVLDLAANKGFYSIMAEKLGAKVLAIDYEERTADTCRQKVMDNNCNVTIAHFNFCYPTPAAGIGLTLKNSFDRFRSDIVLALGLIHHVCIKQNLPVSIFCNICKNYAKEGIVLEFVDPSDIHISNWKEPVPDDYSILHLKKYMKDKFSKISMVDITTNEGVNRTLIYFYN</sequence>
<dbReference type="InterPro" id="IPR029063">
    <property type="entry name" value="SAM-dependent_MTases_sf"/>
</dbReference>